<reference evidence="1 2" key="1">
    <citation type="submission" date="2016-11" db="EMBL/GenBank/DDBJ databases">
        <authorList>
            <person name="Jaros S."/>
            <person name="Januszkiewicz K."/>
            <person name="Wedrychowicz H."/>
        </authorList>
    </citation>
    <scope>NUCLEOTIDE SEQUENCE [LARGE SCALE GENOMIC DNA]</scope>
    <source>
        <strain evidence="1 2">DSM 12906</strain>
    </source>
</reference>
<evidence type="ECO:0000313" key="1">
    <source>
        <dbReference type="EMBL" id="SHI30701.1"/>
    </source>
</evidence>
<dbReference type="STRING" id="1123357.SAMN02745244_00068"/>
<dbReference type="AlphaFoldDB" id="A0A1M6A2G8"/>
<organism evidence="1 2">
    <name type="scientific">Tessaracoccus bendigoensis DSM 12906</name>
    <dbReference type="NCBI Taxonomy" id="1123357"/>
    <lineage>
        <taxon>Bacteria</taxon>
        <taxon>Bacillati</taxon>
        <taxon>Actinomycetota</taxon>
        <taxon>Actinomycetes</taxon>
        <taxon>Propionibacteriales</taxon>
        <taxon>Propionibacteriaceae</taxon>
        <taxon>Tessaracoccus</taxon>
    </lineage>
</organism>
<sequence length="286" mass="30515">MHKSLYTWRCGHIGPASTHGEICVRLRSASVVSGKQRRCRGAEEVPGCRSAVPRCRGAGVSMCRAEVPRRCRGADLPCRGAEVPSVGVSMCRAEVPGCRGVDVPGCRGADLPCRGAGSRRSLPENRPVVDSAVSGVEYWPLPLGAGQGVVVEYRPVVDFAVSGVEYWPLPWGRVQGAVVEYRPVVDFAVSGDEYWPLPWGRVQGAVVEYRPVVDFAVSEVEYWPLPSAGSSVSGSPVLPASCAVARSNANMVHVARSNSDLTVLPISDRPKVSDLRPSVGGPRVNT</sequence>
<accession>A0A1M6A2G8</accession>
<dbReference type="EMBL" id="FQZG01000003">
    <property type="protein sequence ID" value="SHI30701.1"/>
    <property type="molecule type" value="Genomic_DNA"/>
</dbReference>
<protein>
    <submittedName>
        <fullName evidence="1">Uncharacterized protein</fullName>
    </submittedName>
</protein>
<evidence type="ECO:0000313" key="2">
    <source>
        <dbReference type="Proteomes" id="UP000184512"/>
    </source>
</evidence>
<name>A0A1M6A2G8_9ACTN</name>
<keyword evidence="2" id="KW-1185">Reference proteome</keyword>
<dbReference type="Proteomes" id="UP000184512">
    <property type="component" value="Unassembled WGS sequence"/>
</dbReference>
<gene>
    <name evidence="1" type="ORF">SAMN02745244_00068</name>
</gene>
<proteinExistence type="predicted"/>